<evidence type="ECO:0000313" key="1">
    <source>
        <dbReference type="EMBL" id="RNB77174.1"/>
    </source>
</evidence>
<name>A0A3M8CN74_9BACL</name>
<dbReference type="EMBL" id="RHHT01000032">
    <property type="protein sequence ID" value="RNB77174.1"/>
    <property type="molecule type" value="Genomic_DNA"/>
</dbReference>
<dbReference type="Proteomes" id="UP000281915">
    <property type="component" value="Unassembled WGS sequence"/>
</dbReference>
<evidence type="ECO:0000313" key="2">
    <source>
        <dbReference type="Proteomes" id="UP000281915"/>
    </source>
</evidence>
<organism evidence="1 2">
    <name type="scientific">Brevibacillus panacihumi</name>
    <dbReference type="NCBI Taxonomy" id="497735"/>
    <lineage>
        <taxon>Bacteria</taxon>
        <taxon>Bacillati</taxon>
        <taxon>Bacillota</taxon>
        <taxon>Bacilli</taxon>
        <taxon>Bacillales</taxon>
        <taxon>Paenibacillaceae</taxon>
        <taxon>Brevibacillus</taxon>
    </lineage>
</organism>
<dbReference type="RefSeq" id="WP_122914276.1">
    <property type="nucleotide sequence ID" value="NZ_RHHT01000032.1"/>
</dbReference>
<comment type="caution">
    <text evidence="1">The sequence shown here is derived from an EMBL/GenBank/DDBJ whole genome shotgun (WGS) entry which is preliminary data.</text>
</comment>
<accession>A0A3M8CN74</accession>
<sequence>MVERMIVRETAQVREQINKYKRFLEKPDLFNHAAIFEDQVYYNVQYWRWGKNEASGYLILRSDGSVPPRAEAAPVVRLFMSHNNAAINFTQDFAADKEKPVWMYQQKRDYLRALLPVCEHAMDAQTRQDADDVIEMCDTMVKSVDALQAIYERGMRCHNDMLARNYTSVDDEKNMRDALLESDYILYRRLRRQVELQDAVDRLYDFFASSRLELARESGEMAKKLVALLRDYKRAEIRRIMKQSVRDMEVRGVPYRDFEDMRQAVSEKNEQIFRDDIISILRNP</sequence>
<dbReference type="AlphaFoldDB" id="A0A3M8CN74"/>
<gene>
    <name evidence="1" type="ORF">EDM58_16255</name>
</gene>
<reference evidence="1 2" key="1">
    <citation type="submission" date="2018-10" db="EMBL/GenBank/DDBJ databases">
        <title>Phylogenomics of Brevibacillus.</title>
        <authorList>
            <person name="Dunlap C."/>
        </authorList>
    </citation>
    <scope>NUCLEOTIDE SEQUENCE [LARGE SCALE GENOMIC DNA]</scope>
    <source>
        <strain evidence="1 2">JCM 15085</strain>
    </source>
</reference>
<protein>
    <submittedName>
        <fullName evidence="1">Uncharacterized protein</fullName>
    </submittedName>
</protein>
<proteinExistence type="predicted"/>